<feature type="active site" description="Proton acceptor" evidence="5">
    <location>
        <position position="62"/>
    </location>
</feature>
<evidence type="ECO:0000256" key="3">
    <source>
        <dbReference type="ARBA" id="ARBA00012098"/>
    </source>
</evidence>
<dbReference type="AlphaFoldDB" id="A0A918QES2"/>
<gene>
    <name evidence="8" type="ORF">GCM10011273_34370</name>
</gene>
<dbReference type="InterPro" id="IPR000888">
    <property type="entry name" value="RmlC-like"/>
</dbReference>
<evidence type="ECO:0000256" key="2">
    <source>
        <dbReference type="ARBA" id="ARBA00001997"/>
    </source>
</evidence>
<keyword evidence="7" id="KW-0413">Isomerase</keyword>
<feature type="active site" description="Proton donor" evidence="5">
    <location>
        <position position="132"/>
    </location>
</feature>
<comment type="caution">
    <text evidence="8">The sequence shown here is derived from an EMBL/GenBank/DDBJ whole genome shotgun (WGS) entry which is preliminary data.</text>
</comment>
<proteinExistence type="inferred from homology"/>
<dbReference type="GO" id="GO:0019305">
    <property type="term" value="P:dTDP-rhamnose biosynthetic process"/>
    <property type="evidence" value="ECO:0007669"/>
    <property type="project" value="UniProtKB-UniRule"/>
</dbReference>
<comment type="function">
    <text evidence="2 7">Catalyzes the epimerization of the C3' and C5'positions of dTDP-6-deoxy-D-xylo-4-hexulose, forming dTDP-6-deoxy-L-lyxo-4-hexulose.</text>
</comment>
<dbReference type="GO" id="GO:0005829">
    <property type="term" value="C:cytosol"/>
    <property type="evidence" value="ECO:0007669"/>
    <property type="project" value="TreeGrafter"/>
</dbReference>
<comment type="catalytic activity">
    <reaction evidence="1 7">
        <text>dTDP-4-dehydro-6-deoxy-alpha-D-glucose = dTDP-4-dehydro-beta-L-rhamnose</text>
        <dbReference type="Rhea" id="RHEA:16969"/>
        <dbReference type="ChEBI" id="CHEBI:57649"/>
        <dbReference type="ChEBI" id="CHEBI:62830"/>
        <dbReference type="EC" id="5.1.3.13"/>
    </reaction>
</comment>
<dbReference type="GO" id="GO:0008830">
    <property type="term" value="F:dTDP-4-dehydrorhamnose 3,5-epimerase activity"/>
    <property type="evidence" value="ECO:0007669"/>
    <property type="project" value="UniProtKB-UniRule"/>
</dbReference>
<feature type="site" description="Participates in a stacking interaction with the thymidine ring of dTDP-4-oxo-6-deoxyglucose" evidence="6">
    <location>
        <position position="138"/>
    </location>
</feature>
<evidence type="ECO:0000256" key="6">
    <source>
        <dbReference type="PIRSR" id="PIRSR600888-3"/>
    </source>
</evidence>
<comment type="pathway">
    <text evidence="7">Carbohydrate biosynthesis; dTDP-L-rhamnose biosynthesis.</text>
</comment>
<organism evidence="8 9">
    <name type="scientific">Asticcacaulis endophyticus</name>
    <dbReference type="NCBI Taxonomy" id="1395890"/>
    <lineage>
        <taxon>Bacteria</taxon>
        <taxon>Pseudomonadati</taxon>
        <taxon>Pseudomonadota</taxon>
        <taxon>Alphaproteobacteria</taxon>
        <taxon>Caulobacterales</taxon>
        <taxon>Caulobacteraceae</taxon>
        <taxon>Asticcacaulis</taxon>
    </lineage>
</organism>
<sequence>MIFHETTLKDAWLIELQKRGDERGFFARTYCETEFAAHGLVTRYVQQNTSFSKDKGTLRGMHFQRADAAEAKLVRCLKGAIMDIIVDLRGSSPTYMKHETFELTDENRHQLYVPPGFAHAFQTLTDDVEVSYLVSSPYTPSAEGGLRYDDPALGIDWPVPVSVISDKDRVWPLLSADAEPIFA</sequence>
<accession>A0A918QES2</accession>
<dbReference type="RefSeq" id="WP_189488963.1">
    <property type="nucleotide sequence ID" value="NZ_BMZB01000008.1"/>
</dbReference>
<evidence type="ECO:0000256" key="4">
    <source>
        <dbReference type="ARBA" id="ARBA00019595"/>
    </source>
</evidence>
<reference evidence="8" key="2">
    <citation type="submission" date="2020-09" db="EMBL/GenBank/DDBJ databases">
        <authorList>
            <person name="Sun Q."/>
            <person name="Kim S."/>
        </authorList>
    </citation>
    <scope>NUCLEOTIDE SEQUENCE</scope>
    <source>
        <strain evidence="8">KCTC 32296</strain>
    </source>
</reference>
<dbReference type="PANTHER" id="PTHR21047">
    <property type="entry name" value="DTDP-6-DEOXY-D-GLUCOSE-3,5 EPIMERASE"/>
    <property type="match status" value="1"/>
</dbReference>
<comment type="subunit">
    <text evidence="7">Homodimer.</text>
</comment>
<protein>
    <recommendedName>
        <fullName evidence="4 7">dTDP-4-dehydrorhamnose 3,5-epimerase</fullName>
        <ecNumber evidence="3 7">5.1.3.13</ecNumber>
    </recommendedName>
    <alternativeName>
        <fullName evidence="7">Thymidine diphospho-4-keto-rhamnose 3,5-epimerase</fullName>
    </alternativeName>
</protein>
<evidence type="ECO:0000256" key="1">
    <source>
        <dbReference type="ARBA" id="ARBA00001298"/>
    </source>
</evidence>
<dbReference type="GO" id="GO:0000271">
    <property type="term" value="P:polysaccharide biosynthetic process"/>
    <property type="evidence" value="ECO:0007669"/>
    <property type="project" value="TreeGrafter"/>
</dbReference>
<dbReference type="InterPro" id="IPR014710">
    <property type="entry name" value="RmlC-like_jellyroll"/>
</dbReference>
<name>A0A918QES2_9CAUL</name>
<dbReference type="InterPro" id="IPR011051">
    <property type="entry name" value="RmlC_Cupin_sf"/>
</dbReference>
<dbReference type="EC" id="5.1.3.13" evidence="3 7"/>
<dbReference type="NCBIfam" id="TIGR01221">
    <property type="entry name" value="rmlC"/>
    <property type="match status" value="1"/>
</dbReference>
<evidence type="ECO:0000256" key="5">
    <source>
        <dbReference type="PIRSR" id="PIRSR600888-1"/>
    </source>
</evidence>
<dbReference type="EMBL" id="BMZB01000008">
    <property type="protein sequence ID" value="GGZ44819.1"/>
    <property type="molecule type" value="Genomic_DNA"/>
</dbReference>
<dbReference type="Pfam" id="PF00908">
    <property type="entry name" value="dTDP_sugar_isom"/>
    <property type="match status" value="1"/>
</dbReference>
<comment type="similarity">
    <text evidence="7">Belongs to the dTDP-4-dehydrorhamnose 3,5-epimerase family.</text>
</comment>
<evidence type="ECO:0000313" key="9">
    <source>
        <dbReference type="Proteomes" id="UP000662572"/>
    </source>
</evidence>
<dbReference type="Proteomes" id="UP000662572">
    <property type="component" value="Unassembled WGS sequence"/>
</dbReference>
<dbReference type="SUPFAM" id="SSF51182">
    <property type="entry name" value="RmlC-like cupins"/>
    <property type="match status" value="1"/>
</dbReference>
<dbReference type="CDD" id="cd00438">
    <property type="entry name" value="cupin_RmlC"/>
    <property type="match status" value="1"/>
</dbReference>
<keyword evidence="9" id="KW-1185">Reference proteome</keyword>
<evidence type="ECO:0000256" key="7">
    <source>
        <dbReference type="RuleBase" id="RU364069"/>
    </source>
</evidence>
<reference evidence="8" key="1">
    <citation type="journal article" date="2014" name="Int. J. Syst. Evol. Microbiol.">
        <title>Complete genome sequence of Corynebacterium casei LMG S-19264T (=DSM 44701T), isolated from a smear-ripened cheese.</title>
        <authorList>
            <consortium name="US DOE Joint Genome Institute (JGI-PGF)"/>
            <person name="Walter F."/>
            <person name="Albersmeier A."/>
            <person name="Kalinowski J."/>
            <person name="Ruckert C."/>
        </authorList>
    </citation>
    <scope>NUCLEOTIDE SEQUENCE</scope>
    <source>
        <strain evidence="8">KCTC 32296</strain>
    </source>
</reference>
<dbReference type="Gene3D" id="2.60.120.10">
    <property type="entry name" value="Jelly Rolls"/>
    <property type="match status" value="1"/>
</dbReference>
<evidence type="ECO:0000313" key="8">
    <source>
        <dbReference type="EMBL" id="GGZ44819.1"/>
    </source>
</evidence>
<dbReference type="PANTHER" id="PTHR21047:SF2">
    <property type="entry name" value="THYMIDINE DIPHOSPHO-4-KETO-RHAMNOSE 3,5-EPIMERASE"/>
    <property type="match status" value="1"/>
</dbReference>